<name>A0A226F2I9_FOLCA</name>
<feature type="compositionally biased region" description="Basic and acidic residues" evidence="1">
    <location>
        <begin position="88"/>
        <end position="102"/>
    </location>
</feature>
<evidence type="ECO:0000313" key="2">
    <source>
        <dbReference type="EMBL" id="OXA63156.1"/>
    </source>
</evidence>
<protein>
    <submittedName>
        <fullName evidence="2">Uncharacterized protein</fullName>
    </submittedName>
</protein>
<evidence type="ECO:0000313" key="3">
    <source>
        <dbReference type="Proteomes" id="UP000198287"/>
    </source>
</evidence>
<gene>
    <name evidence="2" type="ORF">Fcan01_02901</name>
</gene>
<dbReference type="AlphaFoldDB" id="A0A226F2I9"/>
<evidence type="ECO:0000256" key="1">
    <source>
        <dbReference type="SAM" id="MobiDB-lite"/>
    </source>
</evidence>
<reference evidence="2 3" key="1">
    <citation type="submission" date="2015-12" db="EMBL/GenBank/DDBJ databases">
        <title>The genome of Folsomia candida.</title>
        <authorList>
            <person name="Faddeeva A."/>
            <person name="Derks M.F."/>
            <person name="Anvar Y."/>
            <person name="Smit S."/>
            <person name="Van Straalen N."/>
            <person name="Roelofs D."/>
        </authorList>
    </citation>
    <scope>NUCLEOTIDE SEQUENCE [LARGE SCALE GENOMIC DNA]</scope>
    <source>
        <strain evidence="2 3">VU population</strain>
        <tissue evidence="2">Whole body</tissue>
    </source>
</reference>
<organism evidence="2 3">
    <name type="scientific">Folsomia candida</name>
    <name type="common">Springtail</name>
    <dbReference type="NCBI Taxonomy" id="158441"/>
    <lineage>
        <taxon>Eukaryota</taxon>
        <taxon>Metazoa</taxon>
        <taxon>Ecdysozoa</taxon>
        <taxon>Arthropoda</taxon>
        <taxon>Hexapoda</taxon>
        <taxon>Collembola</taxon>
        <taxon>Entomobryomorpha</taxon>
        <taxon>Isotomoidea</taxon>
        <taxon>Isotomidae</taxon>
        <taxon>Proisotominae</taxon>
        <taxon>Folsomia</taxon>
    </lineage>
</organism>
<accession>A0A226F2I9</accession>
<dbReference type="Proteomes" id="UP000198287">
    <property type="component" value="Unassembled WGS sequence"/>
</dbReference>
<feature type="region of interest" description="Disordered" evidence="1">
    <location>
        <begin position="56"/>
        <end position="102"/>
    </location>
</feature>
<proteinExistence type="predicted"/>
<sequence length="102" mass="11357">MSFCAVDGFAYPHHADISERVRFEKRKQCDVNVIRTFSPSFALLGFALGVVLGDSEAKGDQTTGRRQGQDLDISPVQSPLSPFFPLQTDDKGHFNNKKLEKV</sequence>
<dbReference type="EMBL" id="LNIX01000001">
    <property type="protein sequence ID" value="OXA63156.1"/>
    <property type="molecule type" value="Genomic_DNA"/>
</dbReference>
<comment type="caution">
    <text evidence="2">The sequence shown here is derived from an EMBL/GenBank/DDBJ whole genome shotgun (WGS) entry which is preliminary data.</text>
</comment>
<keyword evidence="3" id="KW-1185">Reference proteome</keyword>